<evidence type="ECO:0000313" key="13">
    <source>
        <dbReference type="Proteomes" id="UP000177798"/>
    </source>
</evidence>
<evidence type="ECO:0000256" key="4">
    <source>
        <dbReference type="ARBA" id="ARBA00022692"/>
    </source>
</evidence>
<evidence type="ECO:0000256" key="1">
    <source>
        <dbReference type="ARBA" id="ARBA00004115"/>
    </source>
</evidence>
<dbReference type="PANTHER" id="PTHR28285">
    <property type="entry name" value="PROTEIN BIG1"/>
    <property type="match status" value="1"/>
</dbReference>
<evidence type="ECO:0000256" key="5">
    <source>
        <dbReference type="ARBA" id="ARBA00022729"/>
    </source>
</evidence>
<dbReference type="VEuPathDB" id="FungiDB:sscle_04g039380"/>
<comment type="subcellular location">
    <subcellularLocation>
        <location evidence="1">Endoplasmic reticulum membrane</location>
        <topology evidence="1">Single-pass type I membrane protein</topology>
    </subcellularLocation>
</comment>
<name>A0A1D9Q2J1_SCLS1</name>
<keyword evidence="7 10" id="KW-1133">Transmembrane helix</keyword>
<organism evidence="12 13">
    <name type="scientific">Sclerotinia sclerotiorum (strain ATCC 18683 / 1980 / Ss-1)</name>
    <name type="common">White mold</name>
    <name type="synonym">Whetzelinia sclerotiorum</name>
    <dbReference type="NCBI Taxonomy" id="665079"/>
    <lineage>
        <taxon>Eukaryota</taxon>
        <taxon>Fungi</taxon>
        <taxon>Dikarya</taxon>
        <taxon>Ascomycota</taxon>
        <taxon>Pezizomycotina</taxon>
        <taxon>Leotiomycetes</taxon>
        <taxon>Helotiales</taxon>
        <taxon>Sclerotiniaceae</taxon>
        <taxon>Sclerotinia</taxon>
    </lineage>
</organism>
<keyword evidence="9" id="KW-0961">Cell wall biogenesis/degradation</keyword>
<dbReference type="Proteomes" id="UP000177798">
    <property type="component" value="Chromosome 4"/>
</dbReference>
<feature type="transmembrane region" description="Helical" evidence="10">
    <location>
        <begin position="246"/>
        <end position="269"/>
    </location>
</feature>
<evidence type="ECO:0000256" key="2">
    <source>
        <dbReference type="ARBA" id="ARBA00008203"/>
    </source>
</evidence>
<dbReference type="InterPro" id="IPR037654">
    <property type="entry name" value="Big1"/>
</dbReference>
<sequence length="295" mass="32361">MRYSIVGSLLYCAVAVQAFKDTSPFLLFSSSELPSSIQIERQGLDTASSVLQNTKSFLSTCPSDVYIIIQQAALGASDFSAKDSVPHLKAAVSDSRVRATYNVMDVVYEGGNLAEELAQHIETKCGKKVERRNNAELESTDGARNGVIVSNLNALSTAKVARTEEFNDQDIMLNSAFYEHLSSGPEYTVIYTTTPIDSIPQKEPVDVYEPVFDASAHFDLKRDFRSRADNSTNSPDHRPLFEKYQYFTPGIFMGLVVGLLLLSILSVGLNAVSSLQVSYGAFDKENGPSAQKKQQ</sequence>
<dbReference type="KEGG" id="ssl:SS1G_03074"/>
<keyword evidence="4 10" id="KW-0812">Transmembrane</keyword>
<dbReference type="Pfam" id="PF20520">
    <property type="entry name" value="Ac45-VOA1_TM"/>
    <property type="match status" value="1"/>
</dbReference>
<dbReference type="PANTHER" id="PTHR28285:SF1">
    <property type="entry name" value="PROTEIN BIG1"/>
    <property type="match status" value="1"/>
</dbReference>
<evidence type="ECO:0000256" key="7">
    <source>
        <dbReference type="ARBA" id="ARBA00022989"/>
    </source>
</evidence>
<protein>
    <recommendedName>
        <fullName evidence="3">Protein BIG1</fullName>
    </recommendedName>
</protein>
<dbReference type="InterPro" id="IPR046756">
    <property type="entry name" value="VAS1/VOA1_TM"/>
</dbReference>
<evidence type="ECO:0000259" key="11">
    <source>
        <dbReference type="Pfam" id="PF20520"/>
    </source>
</evidence>
<keyword evidence="8 10" id="KW-0472">Membrane</keyword>
<keyword evidence="6" id="KW-0256">Endoplasmic reticulum</keyword>
<dbReference type="OrthoDB" id="9985059at2759"/>
<evidence type="ECO:0000256" key="6">
    <source>
        <dbReference type="ARBA" id="ARBA00022824"/>
    </source>
</evidence>
<dbReference type="GO" id="GO:0071555">
    <property type="term" value="P:cell wall organization"/>
    <property type="evidence" value="ECO:0007669"/>
    <property type="project" value="UniProtKB-KW"/>
</dbReference>
<gene>
    <name evidence="12" type="ORF">sscle_04g039380</name>
</gene>
<evidence type="ECO:0000256" key="10">
    <source>
        <dbReference type="SAM" id="Phobius"/>
    </source>
</evidence>
<dbReference type="RefSeq" id="XP_001596851.1">
    <property type="nucleotide sequence ID" value="XM_001596801.1"/>
</dbReference>
<evidence type="ECO:0000256" key="8">
    <source>
        <dbReference type="ARBA" id="ARBA00023136"/>
    </source>
</evidence>
<proteinExistence type="inferred from homology"/>
<dbReference type="OMA" id="YFTPGIF"/>
<evidence type="ECO:0000256" key="3">
    <source>
        <dbReference type="ARBA" id="ARBA00022089"/>
    </source>
</evidence>
<comment type="similarity">
    <text evidence="2">Belongs to the BIG1 family.</text>
</comment>
<accession>A0A1D9Q2J1</accession>
<dbReference type="GO" id="GO:0005789">
    <property type="term" value="C:endoplasmic reticulum membrane"/>
    <property type="evidence" value="ECO:0007669"/>
    <property type="project" value="UniProtKB-SubCell"/>
</dbReference>
<feature type="domain" description="V-type proton ATPase subunit S1/VOA1 transmembrane" evidence="11">
    <location>
        <begin position="245"/>
        <end position="284"/>
    </location>
</feature>
<reference evidence="13" key="1">
    <citation type="journal article" date="2017" name="Genome Biol. Evol.">
        <title>The complete genome sequence of the phytopathogenic fungus Sclerotinia sclerotiorum reveals insights into the genome architecture of broad host range pathogens.</title>
        <authorList>
            <person name="Derbyshire M."/>
            <person name="Denton-Giles M."/>
            <person name="Hegedus D."/>
            <person name="Seifbarghy S."/>
            <person name="Rollins J."/>
            <person name="van Kan J."/>
            <person name="Seidl M.F."/>
            <person name="Faino L."/>
            <person name="Mbengue M."/>
            <person name="Navaud O."/>
            <person name="Raffaele S."/>
            <person name="Hammond-Kosack K."/>
            <person name="Heard S."/>
            <person name="Oliver R."/>
        </authorList>
    </citation>
    <scope>NUCLEOTIDE SEQUENCE [LARGE SCALE GENOMIC DNA]</scope>
    <source>
        <strain evidence="13">ATCC 18683 / 1980 / Ss-1</strain>
    </source>
</reference>
<evidence type="ECO:0000313" key="12">
    <source>
        <dbReference type="EMBL" id="APA09168.1"/>
    </source>
</evidence>
<dbReference type="EMBL" id="CP017817">
    <property type="protein sequence ID" value="APA09168.1"/>
    <property type="molecule type" value="Genomic_DNA"/>
</dbReference>
<keyword evidence="5" id="KW-0732">Signal</keyword>
<dbReference type="AlphaFoldDB" id="A0A1D9Q2J1"/>
<evidence type="ECO:0000256" key="9">
    <source>
        <dbReference type="ARBA" id="ARBA00023316"/>
    </source>
</evidence>